<feature type="transmembrane region" description="Helical" evidence="7">
    <location>
        <begin position="1216"/>
        <end position="1234"/>
    </location>
</feature>
<evidence type="ECO:0000313" key="12">
    <source>
        <dbReference type="EMBL" id="RSU06446.1"/>
    </source>
</evidence>
<dbReference type="EMBL" id="NGJZ01000003">
    <property type="protein sequence ID" value="RSU06446.1"/>
    <property type="molecule type" value="Genomic_DNA"/>
</dbReference>
<dbReference type="InterPro" id="IPR019931">
    <property type="entry name" value="LPXTG_anchor"/>
</dbReference>
<evidence type="ECO:0000259" key="9">
    <source>
        <dbReference type="Pfam" id="PF06458"/>
    </source>
</evidence>
<feature type="domain" description="Mucin binding" evidence="10">
    <location>
        <begin position="971"/>
        <end position="1043"/>
    </location>
</feature>
<dbReference type="Gene3D" id="2.60.40.4300">
    <property type="match status" value="3"/>
</dbReference>
<name>A0A430AFD9_9ENTE</name>
<evidence type="ECO:0000256" key="6">
    <source>
        <dbReference type="SAM" id="MobiDB-lite"/>
    </source>
</evidence>
<sequence length="1243" mass="134325">MKMEGFFLKKKNKSRVITTALAVTSLTGSLLQGPILTYAAERVEKTSQTTGQTTNQTTDSTSGESTSSTTTSTEVSRLNQTSQTSASSEQNVNKLTNTNAVEKAASAVSAQSADTQPLSNLTVNVTADDGTTVMKNGDSYNIKQQSAHLTAIKIGFTLTQDGTLKEGSKIKIPVTITNNSSSLIASALSSGTKLNIDQVGTIEFSTDEMAYIITLDQSFASLETGKKIAATVTEQPSITSALVTKDSAQNIVLTIGNSTFNFVPVHRAYQKDSGDYRTADFAYSPSANQINTGTSIKDPNYINNLLASGGQNAGDTHIPTGNVITIEKIQTSGSNVTQINLGNYLGNSTLQISEDGTYLVKGDNSTDRNFPAGTGVTNIISLPANTSNEDIVKALNTAGKHSGVVINNGDGNYTIAYNFGKLLGEGAYTYKDLYPNDDAATQADKAQEINRTDEINSKVSQVLSSANVIQNLGIQTTFNFADPSVKNELSGQANQYNISDDGVITTVSGNGISSNTTPSNARAEGQSKITVRYVDKTGTDLASQAYQYGYPAGSSIASQSPNYQVTPKSITGYTLISSENQVSSVKGKQMMSDNSLAFLNEDQVVYYVYQVNKEQATVTYMDDTTGKPITSKELSGDYGTTDGYRTSETIKELTDKGYELVKDEYPKDGVTYDQDGSPKTYEVHLKHGTTSTSENKTITETVHYQYSDKSQAHADQQATPVEFSRTVTTDKVDGTKTFGEWSAKDNRTSFAKIASPTIPGYTPDQTEISEVTGLTAESKNIEQTVTYTVNKEQATVTYMDDTTGKPITSKELSGDYGTTDGYRTSDTIKELTDKGYELVKDEYPKDGVTYDKDGSPKTYEVHLKHGTTSTSENKSITETVHYQYSDKSQAHADQQATPVEFSRTVTTDKVDGTKTFGEWSAKDNQTSFAKIASPTIPGYTPDQAEIPEVMGLTAESKNIEQTVTYTVNKEQATVTYMDDTTGKPITSKELSGDYGTTDGYRTSDTIKELTDKGYELVKDEYPKDGVTYDQDGSPKTYEVHLKHGTVTINPASPGQPGAPINPKDPAGPKWAEDTDCAALTKKVTETVHYVYKDGTKAADDQIETVTFEQERTYDKVTGKEIKEDGWKAVQNRTSFGEKISPKLANYTPNQEKVAAINGITLTSKNVEKTVVYSKEATTQATGASNSGQQVAKKAMQPSNASKKSLPQTGEQTQTNFSILGMIVWAISGMFVYFMKGKKGKSKE</sequence>
<dbReference type="Gene3D" id="3.10.20.320">
    <property type="entry name" value="Putative peptidoglycan bound protein (lpxtg motif)"/>
    <property type="match status" value="1"/>
</dbReference>
<feature type="compositionally biased region" description="Polar residues" evidence="6">
    <location>
        <begin position="77"/>
        <end position="92"/>
    </location>
</feature>
<dbReference type="AlphaFoldDB" id="A0A430AFD9"/>
<evidence type="ECO:0000256" key="1">
    <source>
        <dbReference type="ARBA" id="ARBA00022512"/>
    </source>
</evidence>
<feature type="compositionally biased region" description="Polar residues" evidence="6">
    <location>
        <begin position="1177"/>
        <end position="1189"/>
    </location>
</feature>
<dbReference type="InterPro" id="IPR041495">
    <property type="entry name" value="Mub_B2"/>
</dbReference>
<evidence type="ECO:0000259" key="11">
    <source>
        <dbReference type="Pfam" id="PF17966"/>
    </source>
</evidence>
<evidence type="ECO:0000256" key="7">
    <source>
        <dbReference type="SAM" id="Phobius"/>
    </source>
</evidence>
<evidence type="ECO:0000256" key="5">
    <source>
        <dbReference type="ARBA" id="ARBA00023088"/>
    </source>
</evidence>
<dbReference type="InterPro" id="IPR041558">
    <property type="entry name" value="MucBP_2"/>
</dbReference>
<keyword evidence="13" id="KW-1185">Reference proteome</keyword>
<keyword evidence="2" id="KW-0964">Secreted</keyword>
<gene>
    <name evidence="12" type="ORF">CBF30_09330</name>
</gene>
<keyword evidence="7" id="KW-1133">Transmembrane helix</keyword>
<evidence type="ECO:0000256" key="4">
    <source>
        <dbReference type="ARBA" id="ARBA00022737"/>
    </source>
</evidence>
<feature type="domain" description="Mub B2-like" evidence="11">
    <location>
        <begin position="868"/>
        <end position="968"/>
    </location>
</feature>
<evidence type="ECO:0000256" key="2">
    <source>
        <dbReference type="ARBA" id="ARBA00022525"/>
    </source>
</evidence>
<evidence type="ECO:0000256" key="3">
    <source>
        <dbReference type="ARBA" id="ARBA00022729"/>
    </source>
</evidence>
<dbReference type="InterPro" id="IPR009459">
    <property type="entry name" value="MucBP_dom"/>
</dbReference>
<dbReference type="Pfam" id="PF06458">
    <property type="entry name" value="MucBP"/>
    <property type="match status" value="1"/>
</dbReference>
<accession>A0A430AFD9</accession>
<evidence type="ECO:0008006" key="14">
    <source>
        <dbReference type="Google" id="ProtNLM"/>
    </source>
</evidence>
<feature type="region of interest" description="Disordered" evidence="6">
    <location>
        <begin position="1049"/>
        <end position="1070"/>
    </location>
</feature>
<feature type="domain" description="MucBP" evidence="9">
    <location>
        <begin position="528"/>
        <end position="610"/>
    </location>
</feature>
<feature type="domain" description="Gram-positive cocci surface proteins LPxTG" evidence="8">
    <location>
        <begin position="1198"/>
        <end position="1239"/>
    </location>
</feature>
<dbReference type="Gene3D" id="3.10.20.470">
    <property type="match status" value="3"/>
</dbReference>
<dbReference type="NCBIfam" id="TIGR01167">
    <property type="entry name" value="LPXTG_anchor"/>
    <property type="match status" value="1"/>
</dbReference>
<dbReference type="OrthoDB" id="2206015at2"/>
<keyword evidence="7" id="KW-0812">Transmembrane</keyword>
<dbReference type="Pfam" id="PF00746">
    <property type="entry name" value="Gram_pos_anchor"/>
    <property type="match status" value="1"/>
</dbReference>
<organism evidence="12 13">
    <name type="scientific">Vagococcus entomophilus</name>
    <dbReference type="NCBI Taxonomy" id="1160095"/>
    <lineage>
        <taxon>Bacteria</taxon>
        <taxon>Bacillati</taxon>
        <taxon>Bacillota</taxon>
        <taxon>Bacilli</taxon>
        <taxon>Lactobacillales</taxon>
        <taxon>Enterococcaceae</taxon>
        <taxon>Vagococcus</taxon>
    </lineage>
</organism>
<keyword evidence="5" id="KW-0572">Peptidoglycan-anchor</keyword>
<dbReference type="Pfam" id="PF17965">
    <property type="entry name" value="MucBP_2"/>
    <property type="match status" value="3"/>
</dbReference>
<feature type="domain" description="Mucin binding" evidence="10">
    <location>
        <begin position="615"/>
        <end position="687"/>
    </location>
</feature>
<feature type="domain" description="Mub B2-like" evidence="11">
    <location>
        <begin position="690"/>
        <end position="790"/>
    </location>
</feature>
<keyword evidence="7" id="KW-0472">Membrane</keyword>
<feature type="compositionally biased region" description="Polar residues" evidence="6">
    <location>
        <begin position="1196"/>
        <end position="1209"/>
    </location>
</feature>
<feature type="region of interest" description="Disordered" evidence="6">
    <location>
        <begin position="44"/>
        <end position="92"/>
    </location>
</feature>
<proteinExistence type="predicted"/>
<keyword evidence="3" id="KW-0732">Signal</keyword>
<reference evidence="12 13" key="1">
    <citation type="submission" date="2017-05" db="EMBL/GenBank/DDBJ databases">
        <title>Vagococcus spp. assemblies.</title>
        <authorList>
            <person name="Gulvik C.A."/>
        </authorList>
    </citation>
    <scope>NUCLEOTIDE SEQUENCE [LARGE SCALE GENOMIC DNA]</scope>
    <source>
        <strain evidence="12 13">DSM 24756</strain>
    </source>
</reference>
<protein>
    <recommendedName>
        <fullName evidence="14">Gram-positive cocci surface proteins LPxTG domain-containing protein</fullName>
    </recommendedName>
</protein>
<evidence type="ECO:0000259" key="10">
    <source>
        <dbReference type="Pfam" id="PF17965"/>
    </source>
</evidence>
<evidence type="ECO:0000259" key="8">
    <source>
        <dbReference type="Pfam" id="PF00746"/>
    </source>
</evidence>
<feature type="domain" description="Mub B2-like" evidence="11">
    <location>
        <begin position="1077"/>
        <end position="1175"/>
    </location>
</feature>
<keyword evidence="4" id="KW-0677">Repeat</keyword>
<evidence type="ECO:0000313" key="13">
    <source>
        <dbReference type="Proteomes" id="UP000288669"/>
    </source>
</evidence>
<dbReference type="Proteomes" id="UP000288669">
    <property type="component" value="Unassembled WGS sequence"/>
</dbReference>
<feature type="region of interest" description="Disordered" evidence="6">
    <location>
        <begin position="1177"/>
        <end position="1209"/>
    </location>
</feature>
<feature type="domain" description="Mucin binding" evidence="10">
    <location>
        <begin position="793"/>
        <end position="865"/>
    </location>
</feature>
<comment type="caution">
    <text evidence="12">The sequence shown here is derived from an EMBL/GenBank/DDBJ whole genome shotgun (WGS) entry which is preliminary data.</text>
</comment>
<dbReference type="Pfam" id="PF17966">
    <property type="entry name" value="Muc_B2"/>
    <property type="match status" value="3"/>
</dbReference>
<keyword evidence="1" id="KW-0134">Cell wall</keyword>
<feature type="compositionally biased region" description="Low complexity" evidence="6">
    <location>
        <begin position="46"/>
        <end position="76"/>
    </location>
</feature>